<dbReference type="PANTHER" id="PTHR30514:SF20">
    <property type="entry name" value="TRANSCRIPTIONAL REGULATOR"/>
    <property type="match status" value="1"/>
</dbReference>
<dbReference type="InterPro" id="IPR000281">
    <property type="entry name" value="HTH_RpiR"/>
</dbReference>
<organism evidence="7 8">
    <name type="scientific">Verminephrobacter eiseniae (strain EF01-2)</name>
    <dbReference type="NCBI Taxonomy" id="391735"/>
    <lineage>
        <taxon>Bacteria</taxon>
        <taxon>Pseudomonadati</taxon>
        <taxon>Pseudomonadota</taxon>
        <taxon>Betaproteobacteria</taxon>
        <taxon>Burkholderiales</taxon>
        <taxon>Comamonadaceae</taxon>
        <taxon>Verminephrobacter</taxon>
    </lineage>
</organism>
<dbReference type="KEGG" id="vei:Veis_2602"/>
<accession>A1WL40</accession>
<gene>
    <name evidence="7" type="ordered locus">Veis_2602</name>
</gene>
<dbReference type="InterPro" id="IPR035472">
    <property type="entry name" value="RpiR-like_SIS"/>
</dbReference>
<dbReference type="Proteomes" id="UP000000374">
    <property type="component" value="Chromosome"/>
</dbReference>
<dbReference type="GO" id="GO:0003677">
    <property type="term" value="F:DNA binding"/>
    <property type="evidence" value="ECO:0007669"/>
    <property type="project" value="UniProtKB-KW"/>
</dbReference>
<proteinExistence type="predicted"/>
<dbReference type="InterPro" id="IPR036388">
    <property type="entry name" value="WH-like_DNA-bd_sf"/>
</dbReference>
<evidence type="ECO:0000256" key="2">
    <source>
        <dbReference type="ARBA" id="ARBA00023125"/>
    </source>
</evidence>
<dbReference type="SUPFAM" id="SSF53697">
    <property type="entry name" value="SIS domain"/>
    <property type="match status" value="1"/>
</dbReference>
<dbReference type="HOGENOM" id="CLU_055769_1_3_4"/>
<dbReference type="RefSeq" id="WP_011810348.1">
    <property type="nucleotide sequence ID" value="NC_008786.1"/>
</dbReference>
<keyword evidence="2" id="KW-0238">DNA-binding</keyword>
<evidence type="ECO:0000259" key="6">
    <source>
        <dbReference type="PROSITE" id="PS51464"/>
    </source>
</evidence>
<dbReference type="CDD" id="cd05013">
    <property type="entry name" value="SIS_RpiR"/>
    <property type="match status" value="1"/>
</dbReference>
<dbReference type="InterPro" id="IPR047640">
    <property type="entry name" value="RpiR-like"/>
</dbReference>
<keyword evidence="1" id="KW-0805">Transcription regulation</keyword>
<dbReference type="eggNOG" id="COG1737">
    <property type="taxonomic scope" value="Bacteria"/>
</dbReference>
<dbReference type="STRING" id="391735.Veis_2602"/>
<keyword evidence="3" id="KW-0324">Glycolysis</keyword>
<dbReference type="AlphaFoldDB" id="A1WL40"/>
<dbReference type="PROSITE" id="PS51464">
    <property type="entry name" value="SIS"/>
    <property type="match status" value="1"/>
</dbReference>
<feature type="domain" description="HTH rpiR-type" evidence="5">
    <location>
        <begin position="11"/>
        <end position="87"/>
    </location>
</feature>
<keyword evidence="4" id="KW-0804">Transcription</keyword>
<name>A1WL40_VEREI</name>
<dbReference type="InterPro" id="IPR009057">
    <property type="entry name" value="Homeodomain-like_sf"/>
</dbReference>
<dbReference type="GO" id="GO:0097367">
    <property type="term" value="F:carbohydrate derivative binding"/>
    <property type="evidence" value="ECO:0007669"/>
    <property type="project" value="InterPro"/>
</dbReference>
<dbReference type="Gene3D" id="1.10.10.10">
    <property type="entry name" value="Winged helix-like DNA-binding domain superfamily/Winged helix DNA-binding domain"/>
    <property type="match status" value="1"/>
</dbReference>
<dbReference type="SUPFAM" id="SSF46689">
    <property type="entry name" value="Homeodomain-like"/>
    <property type="match status" value="1"/>
</dbReference>
<dbReference type="OrthoDB" id="9814005at2"/>
<evidence type="ECO:0000259" key="5">
    <source>
        <dbReference type="PROSITE" id="PS51071"/>
    </source>
</evidence>
<dbReference type="GO" id="GO:0006096">
    <property type="term" value="P:glycolytic process"/>
    <property type="evidence" value="ECO:0007669"/>
    <property type="project" value="UniProtKB-KW"/>
</dbReference>
<evidence type="ECO:0000313" key="8">
    <source>
        <dbReference type="Proteomes" id="UP000000374"/>
    </source>
</evidence>
<dbReference type="GeneID" id="76461126"/>
<evidence type="ECO:0000256" key="4">
    <source>
        <dbReference type="ARBA" id="ARBA00023163"/>
    </source>
</evidence>
<keyword evidence="8" id="KW-1185">Reference proteome</keyword>
<feature type="domain" description="SIS" evidence="6">
    <location>
        <begin position="138"/>
        <end position="275"/>
    </location>
</feature>
<dbReference type="GO" id="GO:0003700">
    <property type="term" value="F:DNA-binding transcription factor activity"/>
    <property type="evidence" value="ECO:0007669"/>
    <property type="project" value="InterPro"/>
</dbReference>
<sequence>MPSSAAPLTLEALKELVTQRFDGLPVRLQAAARHLVDHPNAAAVDTIKSLSGAAGLQPSVLMRLAKTLGYSGFSEMQSVFRDALLSQTQSYGERMRTRGRRATAPQASGDMLRLLCEGSIESLQGLRDAIDAQSLRDAIEILAGARSIHVLGLRRAWPIATYLVYLLSRSRRVVRLLGGMAGMLPDEVQALQPGDVLVAISFHPFHADTVAAVERAHAQGVSVVALTDGALSPFARHARTVLEVRDAEIAGFRTVAASMALCHGLAVGLVMKEESGAARGKRHRS</sequence>
<dbReference type="InterPro" id="IPR046348">
    <property type="entry name" value="SIS_dom_sf"/>
</dbReference>
<evidence type="ECO:0000256" key="3">
    <source>
        <dbReference type="ARBA" id="ARBA00023152"/>
    </source>
</evidence>
<dbReference type="EMBL" id="CP000542">
    <property type="protein sequence ID" value="ABM58347.1"/>
    <property type="molecule type" value="Genomic_DNA"/>
</dbReference>
<dbReference type="InterPro" id="IPR001347">
    <property type="entry name" value="SIS_dom"/>
</dbReference>
<dbReference type="Pfam" id="PF01380">
    <property type="entry name" value="SIS"/>
    <property type="match status" value="1"/>
</dbReference>
<reference evidence="8" key="1">
    <citation type="submission" date="2006-12" db="EMBL/GenBank/DDBJ databases">
        <title>Complete sequence of chromosome 1 of Verminephrobacter eiseniae EF01-2.</title>
        <authorList>
            <person name="Copeland A."/>
            <person name="Lucas S."/>
            <person name="Lapidus A."/>
            <person name="Barry K."/>
            <person name="Detter J.C."/>
            <person name="Glavina del Rio T."/>
            <person name="Dalin E."/>
            <person name="Tice H."/>
            <person name="Pitluck S."/>
            <person name="Chertkov O."/>
            <person name="Brettin T."/>
            <person name="Bruce D."/>
            <person name="Han C."/>
            <person name="Tapia R."/>
            <person name="Gilna P."/>
            <person name="Schmutz J."/>
            <person name="Larimer F."/>
            <person name="Land M."/>
            <person name="Hauser L."/>
            <person name="Kyrpides N."/>
            <person name="Kim E."/>
            <person name="Stahl D."/>
            <person name="Richardson P."/>
        </authorList>
    </citation>
    <scope>NUCLEOTIDE SEQUENCE [LARGE SCALE GENOMIC DNA]</scope>
    <source>
        <strain evidence="8">EF01-2</strain>
    </source>
</reference>
<evidence type="ECO:0000256" key="1">
    <source>
        <dbReference type="ARBA" id="ARBA00023015"/>
    </source>
</evidence>
<dbReference type="PANTHER" id="PTHR30514">
    <property type="entry name" value="GLUCOKINASE"/>
    <property type="match status" value="1"/>
</dbReference>
<protein>
    <submittedName>
        <fullName evidence="7">Transcriptional regulator, RpiR family</fullName>
    </submittedName>
</protein>
<evidence type="ECO:0000313" key="7">
    <source>
        <dbReference type="EMBL" id="ABM58347.1"/>
    </source>
</evidence>
<dbReference type="Gene3D" id="3.40.50.10490">
    <property type="entry name" value="Glucose-6-phosphate isomerase like protein, domain 1"/>
    <property type="match status" value="1"/>
</dbReference>
<dbReference type="PROSITE" id="PS51071">
    <property type="entry name" value="HTH_RPIR"/>
    <property type="match status" value="1"/>
</dbReference>